<dbReference type="SUPFAM" id="SSF51735">
    <property type="entry name" value="NAD(P)-binding Rossmann-fold domains"/>
    <property type="match status" value="1"/>
</dbReference>
<evidence type="ECO:0000259" key="4">
    <source>
        <dbReference type="Pfam" id="PF01408"/>
    </source>
</evidence>
<dbReference type="AlphaFoldDB" id="A0A1H5M5R2"/>
<dbReference type="InterPro" id="IPR055170">
    <property type="entry name" value="GFO_IDH_MocA-like_dom"/>
</dbReference>
<feature type="domain" description="GFO/IDH/MocA-like oxidoreductase" evidence="5">
    <location>
        <begin position="137"/>
        <end position="250"/>
    </location>
</feature>
<dbReference type="PANTHER" id="PTHR22604:SF105">
    <property type="entry name" value="TRANS-1,2-DIHYDROBENZENE-1,2-DIOL DEHYDROGENASE"/>
    <property type="match status" value="1"/>
</dbReference>
<dbReference type="PANTHER" id="PTHR22604">
    <property type="entry name" value="OXIDOREDUCTASES"/>
    <property type="match status" value="1"/>
</dbReference>
<dbReference type="InterPro" id="IPR050984">
    <property type="entry name" value="Gfo/Idh/MocA_domain"/>
</dbReference>
<organism evidence="6 7">
    <name type="scientific">Ruania alba</name>
    <dbReference type="NCBI Taxonomy" id="648782"/>
    <lineage>
        <taxon>Bacteria</taxon>
        <taxon>Bacillati</taxon>
        <taxon>Actinomycetota</taxon>
        <taxon>Actinomycetes</taxon>
        <taxon>Micrococcales</taxon>
        <taxon>Ruaniaceae</taxon>
        <taxon>Ruania</taxon>
    </lineage>
</organism>
<evidence type="ECO:0000313" key="7">
    <source>
        <dbReference type="Proteomes" id="UP000199220"/>
    </source>
</evidence>
<accession>A0A1H5M5R2</accession>
<evidence type="ECO:0000259" key="5">
    <source>
        <dbReference type="Pfam" id="PF22725"/>
    </source>
</evidence>
<dbReference type="Proteomes" id="UP000199220">
    <property type="component" value="Unassembled WGS sequence"/>
</dbReference>
<dbReference type="Pfam" id="PF22725">
    <property type="entry name" value="GFO_IDH_MocA_C3"/>
    <property type="match status" value="1"/>
</dbReference>
<dbReference type="Gene3D" id="3.30.360.10">
    <property type="entry name" value="Dihydrodipicolinate Reductase, domain 2"/>
    <property type="match status" value="1"/>
</dbReference>
<evidence type="ECO:0000256" key="1">
    <source>
        <dbReference type="ARBA" id="ARBA00010928"/>
    </source>
</evidence>
<dbReference type="InterPro" id="IPR036291">
    <property type="entry name" value="NAD(P)-bd_dom_sf"/>
</dbReference>
<evidence type="ECO:0000256" key="3">
    <source>
        <dbReference type="ARBA" id="ARBA00023027"/>
    </source>
</evidence>
<dbReference type="STRING" id="648782.SAMN04488554_3175"/>
<reference evidence="7" key="1">
    <citation type="submission" date="2016-10" db="EMBL/GenBank/DDBJ databases">
        <authorList>
            <person name="Varghese N."/>
            <person name="Submissions S."/>
        </authorList>
    </citation>
    <scope>NUCLEOTIDE SEQUENCE [LARGE SCALE GENOMIC DNA]</scope>
    <source>
        <strain evidence="7">DSM 21368</strain>
    </source>
</reference>
<dbReference type="GO" id="GO:0000166">
    <property type="term" value="F:nucleotide binding"/>
    <property type="evidence" value="ECO:0007669"/>
    <property type="project" value="InterPro"/>
</dbReference>
<keyword evidence="7" id="KW-1185">Reference proteome</keyword>
<feature type="domain" description="Gfo/Idh/MocA-like oxidoreductase N-terminal" evidence="4">
    <location>
        <begin position="9"/>
        <end position="124"/>
    </location>
</feature>
<gene>
    <name evidence="6" type="ORF">SAMN04488554_3175</name>
</gene>
<name>A0A1H5M5R2_9MICO</name>
<dbReference type="Gene3D" id="3.40.50.720">
    <property type="entry name" value="NAD(P)-binding Rossmann-like Domain"/>
    <property type="match status" value="1"/>
</dbReference>
<dbReference type="EMBL" id="FNTX01000002">
    <property type="protein sequence ID" value="SEE84799.1"/>
    <property type="molecule type" value="Genomic_DNA"/>
</dbReference>
<keyword evidence="3" id="KW-0520">NAD</keyword>
<dbReference type="OrthoDB" id="9815825at2"/>
<dbReference type="InterPro" id="IPR000683">
    <property type="entry name" value="Gfo/Idh/MocA-like_OxRdtase_N"/>
</dbReference>
<protein>
    <submittedName>
        <fullName evidence="6">Predicted dehydrogenase</fullName>
    </submittedName>
</protein>
<keyword evidence="2" id="KW-0560">Oxidoreductase</keyword>
<dbReference type="SUPFAM" id="SSF55347">
    <property type="entry name" value="Glyceraldehyde-3-phosphate dehydrogenase-like, C-terminal domain"/>
    <property type="match status" value="1"/>
</dbReference>
<proteinExistence type="inferred from homology"/>
<dbReference type="RefSeq" id="WP_089774010.1">
    <property type="nucleotide sequence ID" value="NZ_FNTX01000002.1"/>
</dbReference>
<sequence length="330" mass="35381">MAADSTPLRWGILATGGIAGTFATDLRRHGFDLRAVGSRSVESARAFAATHEIPRAHGSYEELAADPEVDIVYVATPHTMHAENTRLALSHGKHVLVEKAFTLNATEAHDVAQAARAAGRVVMEAMWTRFLPHMVWIRQALAESRIGTVLSVTAEHGQHLPFGDGHRLRDPQLGGGALLDLGVYPLSFLHDVVGAPDGLNARATFTPLGVDASVATVSTHAGGVLATTFSSMDARGRNQATILGDQGRLEIDATWYAPTSVTHKDNAGDVVEVFRADVPARGMQYQAAELERVIRAGDAESPLMPLDESIAVMGTMDRVREQIGLRYPGE</sequence>
<comment type="similarity">
    <text evidence="1">Belongs to the Gfo/Idh/MocA family.</text>
</comment>
<evidence type="ECO:0000313" key="6">
    <source>
        <dbReference type="EMBL" id="SEE84799.1"/>
    </source>
</evidence>
<evidence type="ECO:0000256" key="2">
    <source>
        <dbReference type="ARBA" id="ARBA00023002"/>
    </source>
</evidence>
<dbReference type="Pfam" id="PF01408">
    <property type="entry name" value="GFO_IDH_MocA"/>
    <property type="match status" value="1"/>
</dbReference>
<dbReference type="GO" id="GO:0016491">
    <property type="term" value="F:oxidoreductase activity"/>
    <property type="evidence" value="ECO:0007669"/>
    <property type="project" value="UniProtKB-KW"/>
</dbReference>